<sequence length="85" mass="9679">MVTNDLWRYTHHPNYFGEALLWWGLWRFTATSTGALWTIVSPALLTFLLLKVSGVGLIEQTLTDTKPACSDHIARTSAFLPWFPK</sequence>
<keyword evidence="1" id="KW-1133">Transmembrane helix</keyword>
<evidence type="ECO:0008006" key="3">
    <source>
        <dbReference type="Google" id="ProtNLM"/>
    </source>
</evidence>
<dbReference type="InterPro" id="IPR010721">
    <property type="entry name" value="UstE-like"/>
</dbReference>
<evidence type="ECO:0000313" key="2">
    <source>
        <dbReference type="EMBL" id="SVB26462.1"/>
    </source>
</evidence>
<dbReference type="EMBL" id="UINC01034903">
    <property type="protein sequence ID" value="SVB26462.1"/>
    <property type="molecule type" value="Genomic_DNA"/>
</dbReference>
<keyword evidence="1" id="KW-0812">Transmembrane</keyword>
<accession>A0A382CL03</accession>
<dbReference type="PANTHER" id="PTHR32251">
    <property type="entry name" value="3-OXO-5-ALPHA-STEROID 4-DEHYDROGENASE"/>
    <property type="match status" value="1"/>
</dbReference>
<dbReference type="AlphaFoldDB" id="A0A382CL03"/>
<organism evidence="2">
    <name type="scientific">marine metagenome</name>
    <dbReference type="NCBI Taxonomy" id="408172"/>
    <lineage>
        <taxon>unclassified sequences</taxon>
        <taxon>metagenomes</taxon>
        <taxon>ecological metagenomes</taxon>
    </lineage>
</organism>
<reference evidence="2" key="1">
    <citation type="submission" date="2018-05" db="EMBL/GenBank/DDBJ databases">
        <authorList>
            <person name="Lanie J.A."/>
            <person name="Ng W.-L."/>
            <person name="Kazmierczak K.M."/>
            <person name="Andrzejewski T.M."/>
            <person name="Davidsen T.M."/>
            <person name="Wayne K.J."/>
            <person name="Tettelin H."/>
            <person name="Glass J.I."/>
            <person name="Rusch D."/>
            <person name="Podicherti R."/>
            <person name="Tsui H.-C.T."/>
            <person name="Winkler M.E."/>
        </authorList>
    </citation>
    <scope>NUCLEOTIDE SEQUENCE</scope>
</reference>
<protein>
    <recommendedName>
        <fullName evidence="3">Steroid 5-alpha reductase C-terminal domain-containing protein</fullName>
    </recommendedName>
</protein>
<evidence type="ECO:0000256" key="1">
    <source>
        <dbReference type="SAM" id="Phobius"/>
    </source>
</evidence>
<dbReference type="PANTHER" id="PTHR32251:SF17">
    <property type="entry name" value="STEROID 5-ALPHA REDUCTASE C-TERMINAL DOMAIN-CONTAINING PROTEIN"/>
    <property type="match status" value="1"/>
</dbReference>
<proteinExistence type="predicted"/>
<dbReference type="Gene3D" id="1.20.120.1630">
    <property type="match status" value="1"/>
</dbReference>
<dbReference type="GO" id="GO:0016020">
    <property type="term" value="C:membrane"/>
    <property type="evidence" value="ECO:0007669"/>
    <property type="project" value="TreeGrafter"/>
</dbReference>
<feature type="transmembrane region" description="Helical" evidence="1">
    <location>
        <begin position="20"/>
        <end position="50"/>
    </location>
</feature>
<keyword evidence="1" id="KW-0472">Membrane</keyword>
<dbReference type="Pfam" id="PF06966">
    <property type="entry name" value="DUF1295"/>
    <property type="match status" value="1"/>
</dbReference>
<gene>
    <name evidence="2" type="ORF">METZ01_LOCUS179316</name>
</gene>
<name>A0A382CL03_9ZZZZ</name>